<dbReference type="InterPro" id="IPR020683">
    <property type="entry name" value="DUF3447"/>
</dbReference>
<dbReference type="AlphaFoldDB" id="A2EPJ0"/>
<reference evidence="3" key="1">
    <citation type="submission" date="2006-10" db="EMBL/GenBank/DDBJ databases">
        <authorList>
            <person name="Amadeo P."/>
            <person name="Zhao Q."/>
            <person name="Wortman J."/>
            <person name="Fraser-Liggett C."/>
            <person name="Carlton J."/>
        </authorList>
    </citation>
    <scope>NUCLEOTIDE SEQUENCE</scope>
    <source>
        <strain evidence="3">G3</strain>
    </source>
</reference>
<evidence type="ECO:0000256" key="1">
    <source>
        <dbReference type="PROSITE-ProRule" id="PRU00023"/>
    </source>
</evidence>
<dbReference type="Proteomes" id="UP000001542">
    <property type="component" value="Unassembled WGS sequence"/>
</dbReference>
<feature type="repeat" description="ANK" evidence="1">
    <location>
        <begin position="350"/>
        <end position="382"/>
    </location>
</feature>
<dbReference type="SMR" id="A2EPJ0"/>
<evidence type="ECO:0000259" key="2">
    <source>
        <dbReference type="Pfam" id="PF11929"/>
    </source>
</evidence>
<feature type="domain" description="DUF3447" evidence="2">
    <location>
        <begin position="169"/>
        <end position="244"/>
    </location>
</feature>
<name>A2EPJ0_TRIV3</name>
<keyword evidence="1" id="KW-0040">ANK repeat</keyword>
<evidence type="ECO:0000313" key="3">
    <source>
        <dbReference type="EMBL" id="EAY05419.1"/>
    </source>
</evidence>
<organism evidence="3 4">
    <name type="scientific">Trichomonas vaginalis (strain ATCC PRA-98 / G3)</name>
    <dbReference type="NCBI Taxonomy" id="412133"/>
    <lineage>
        <taxon>Eukaryota</taxon>
        <taxon>Metamonada</taxon>
        <taxon>Parabasalia</taxon>
        <taxon>Trichomonadida</taxon>
        <taxon>Trichomonadidae</taxon>
        <taxon>Trichomonas</taxon>
    </lineage>
</organism>
<dbReference type="KEGG" id="tva:4763285"/>
<dbReference type="Gene3D" id="1.25.40.20">
    <property type="entry name" value="Ankyrin repeat-containing domain"/>
    <property type="match status" value="2"/>
</dbReference>
<proteinExistence type="predicted"/>
<dbReference type="OrthoDB" id="600336at2759"/>
<feature type="repeat" description="ANK" evidence="1">
    <location>
        <begin position="315"/>
        <end position="347"/>
    </location>
</feature>
<dbReference type="PANTHER" id="PTHR24182:SF13">
    <property type="entry name" value="LD18443P"/>
    <property type="match status" value="1"/>
</dbReference>
<dbReference type="VEuPathDB" id="TrichDB:TVAG_197200"/>
<accession>A2EPJ0</accession>
<dbReference type="InterPro" id="IPR036770">
    <property type="entry name" value="Ankyrin_rpt-contain_sf"/>
</dbReference>
<dbReference type="PANTHER" id="PTHR24182">
    <property type="entry name" value="ANKYRIN REPEAT AND SOCS BOX CONTAINING 4"/>
    <property type="match status" value="1"/>
</dbReference>
<dbReference type="SUPFAM" id="SSF48403">
    <property type="entry name" value="Ankyrin repeat"/>
    <property type="match status" value="1"/>
</dbReference>
<sequence length="390" mass="44805">MSEEYNELMNKYKDYIDLTDAIYRLKTLDEDKINEIYKNIKSQFIEKGIMTALQTFKMIDTAMKYNNRYFKSYFLLLQMLSKEYHLNKDKLLNWYQGKYKKINIESKNSLLGAIMNDDITKFVILAEKDDFDIDQEVICSIYPLCCMTLLELCSYYGSVNCFKFLLTNFKSKILKHCTPCAFLGANPDIISKCLEDRVGDYDMMEFAIASHNIDFVSYMMNECGIEFKLIESGRFNNLHAFLVYYDQTKDINGCMAASSLFNIPSLCEYFISKGADINANYYSFTALHLAAEEDCSKAAEFLISKGISMELICQSAYTPLDVAAKNNSVETMRVLLLHGANVNSRTDFDYGRTALHYAASHHNQEAFDILVSFGADLNVRDGFGKLPHMY</sequence>
<reference evidence="3" key="2">
    <citation type="journal article" date="2007" name="Science">
        <title>Draft genome sequence of the sexually transmitted pathogen Trichomonas vaginalis.</title>
        <authorList>
            <person name="Carlton J.M."/>
            <person name="Hirt R.P."/>
            <person name="Silva J.C."/>
            <person name="Delcher A.L."/>
            <person name="Schatz M."/>
            <person name="Zhao Q."/>
            <person name="Wortman J.R."/>
            <person name="Bidwell S.L."/>
            <person name="Alsmark U.C.M."/>
            <person name="Besteiro S."/>
            <person name="Sicheritz-Ponten T."/>
            <person name="Noel C.J."/>
            <person name="Dacks J.B."/>
            <person name="Foster P.G."/>
            <person name="Simillion C."/>
            <person name="Van de Peer Y."/>
            <person name="Miranda-Saavedra D."/>
            <person name="Barton G.J."/>
            <person name="Westrop G.D."/>
            <person name="Mueller S."/>
            <person name="Dessi D."/>
            <person name="Fiori P.L."/>
            <person name="Ren Q."/>
            <person name="Paulsen I."/>
            <person name="Zhang H."/>
            <person name="Bastida-Corcuera F.D."/>
            <person name="Simoes-Barbosa A."/>
            <person name="Brown M.T."/>
            <person name="Hayes R.D."/>
            <person name="Mukherjee M."/>
            <person name="Okumura C.Y."/>
            <person name="Schneider R."/>
            <person name="Smith A.J."/>
            <person name="Vanacova S."/>
            <person name="Villalvazo M."/>
            <person name="Haas B.J."/>
            <person name="Pertea M."/>
            <person name="Feldblyum T.V."/>
            <person name="Utterback T.R."/>
            <person name="Shu C.L."/>
            <person name="Osoegawa K."/>
            <person name="de Jong P.J."/>
            <person name="Hrdy I."/>
            <person name="Horvathova L."/>
            <person name="Zubacova Z."/>
            <person name="Dolezal P."/>
            <person name="Malik S.B."/>
            <person name="Logsdon J.M. Jr."/>
            <person name="Henze K."/>
            <person name="Gupta A."/>
            <person name="Wang C.C."/>
            <person name="Dunne R.L."/>
            <person name="Upcroft J.A."/>
            <person name="Upcroft P."/>
            <person name="White O."/>
            <person name="Salzberg S.L."/>
            <person name="Tang P."/>
            <person name="Chiu C.-H."/>
            <person name="Lee Y.-S."/>
            <person name="Embley T.M."/>
            <person name="Coombs G.H."/>
            <person name="Mottram J.C."/>
            <person name="Tachezy J."/>
            <person name="Fraser-Liggett C.M."/>
            <person name="Johnson P.J."/>
        </authorList>
    </citation>
    <scope>NUCLEOTIDE SEQUENCE [LARGE SCALE GENOMIC DNA]</scope>
    <source>
        <strain evidence="3">G3</strain>
    </source>
</reference>
<gene>
    <name evidence="3" type="ORF">TVAG_197200</name>
</gene>
<dbReference type="Pfam" id="PF11929">
    <property type="entry name" value="DUF3447"/>
    <property type="match status" value="1"/>
</dbReference>
<dbReference type="PROSITE" id="PS50088">
    <property type="entry name" value="ANK_REPEAT"/>
    <property type="match status" value="2"/>
</dbReference>
<dbReference type="PROSITE" id="PS50297">
    <property type="entry name" value="ANK_REP_REGION"/>
    <property type="match status" value="2"/>
</dbReference>
<dbReference type="SMART" id="SM00248">
    <property type="entry name" value="ANK"/>
    <property type="match status" value="6"/>
</dbReference>
<keyword evidence="4" id="KW-1185">Reference proteome</keyword>
<protein>
    <recommendedName>
        <fullName evidence="2">DUF3447 domain-containing protein</fullName>
    </recommendedName>
</protein>
<dbReference type="EMBL" id="DS113449">
    <property type="protein sequence ID" value="EAY05419.1"/>
    <property type="molecule type" value="Genomic_DNA"/>
</dbReference>
<evidence type="ECO:0000313" key="4">
    <source>
        <dbReference type="Proteomes" id="UP000001542"/>
    </source>
</evidence>
<dbReference type="VEuPathDB" id="TrichDB:TVAGG3_0599820"/>
<dbReference type="InParanoid" id="A2EPJ0"/>
<dbReference type="eggNOG" id="ENOG502SD9J">
    <property type="taxonomic scope" value="Eukaryota"/>
</dbReference>
<dbReference type="RefSeq" id="XP_001317642.1">
    <property type="nucleotide sequence ID" value="XM_001317607.1"/>
</dbReference>
<dbReference type="Pfam" id="PF12796">
    <property type="entry name" value="Ank_2"/>
    <property type="match status" value="2"/>
</dbReference>
<dbReference type="InterPro" id="IPR002110">
    <property type="entry name" value="Ankyrin_rpt"/>
</dbReference>